<evidence type="ECO:0000256" key="7">
    <source>
        <dbReference type="ARBA" id="ARBA00022898"/>
    </source>
</evidence>
<dbReference type="AlphaFoldDB" id="A0A1M6NIE6"/>
<evidence type="ECO:0000256" key="1">
    <source>
        <dbReference type="ARBA" id="ARBA00001933"/>
    </source>
</evidence>
<evidence type="ECO:0000313" key="14">
    <source>
        <dbReference type="Proteomes" id="UP000184172"/>
    </source>
</evidence>
<keyword evidence="14" id="KW-1185">Reference proteome</keyword>
<dbReference type="UniPathway" id="UPA00035">
    <property type="reaction ID" value="UER00044"/>
</dbReference>
<comment type="similarity">
    <text evidence="3 11">Belongs to the TrpB family.</text>
</comment>
<evidence type="ECO:0000256" key="9">
    <source>
        <dbReference type="ARBA" id="ARBA00023239"/>
    </source>
</evidence>
<evidence type="ECO:0000259" key="12">
    <source>
        <dbReference type="Pfam" id="PF00291"/>
    </source>
</evidence>
<evidence type="ECO:0000256" key="4">
    <source>
        <dbReference type="ARBA" id="ARBA00011270"/>
    </source>
</evidence>
<name>A0A1M6NIE6_9FLAO</name>
<feature type="domain" description="Tryptophan synthase beta chain-like PALP" evidence="12">
    <location>
        <begin position="73"/>
        <end position="384"/>
    </location>
</feature>
<evidence type="ECO:0000256" key="10">
    <source>
        <dbReference type="ARBA" id="ARBA00049047"/>
    </source>
</evidence>
<dbReference type="HAMAP" id="MF_00133">
    <property type="entry name" value="Trp_synth_beta"/>
    <property type="match status" value="1"/>
</dbReference>
<proteinExistence type="inferred from homology"/>
<dbReference type="CDD" id="cd06446">
    <property type="entry name" value="Trp-synth_B"/>
    <property type="match status" value="1"/>
</dbReference>
<dbReference type="InterPro" id="IPR023026">
    <property type="entry name" value="Trp_synth_beta/beta-like"/>
</dbReference>
<dbReference type="PROSITE" id="PS00168">
    <property type="entry name" value="TRP_SYNTHASE_BETA"/>
    <property type="match status" value="1"/>
</dbReference>
<gene>
    <name evidence="11" type="primary">trpB</name>
    <name evidence="13" type="ORF">SAMN04487908_13422</name>
</gene>
<dbReference type="STRING" id="797419.SAMN05216556_12623"/>
<evidence type="ECO:0000256" key="2">
    <source>
        <dbReference type="ARBA" id="ARBA00004733"/>
    </source>
</evidence>
<dbReference type="PANTHER" id="PTHR48077:SF3">
    <property type="entry name" value="TRYPTOPHAN SYNTHASE"/>
    <property type="match status" value="1"/>
</dbReference>
<comment type="catalytic activity">
    <reaction evidence="10 11">
        <text>(1S,2R)-1-C-(indol-3-yl)glycerol 3-phosphate + L-serine = D-glyceraldehyde 3-phosphate + L-tryptophan + H2O</text>
        <dbReference type="Rhea" id="RHEA:10532"/>
        <dbReference type="ChEBI" id="CHEBI:15377"/>
        <dbReference type="ChEBI" id="CHEBI:33384"/>
        <dbReference type="ChEBI" id="CHEBI:57912"/>
        <dbReference type="ChEBI" id="CHEBI:58866"/>
        <dbReference type="ChEBI" id="CHEBI:59776"/>
        <dbReference type="EC" id="4.2.1.20"/>
    </reaction>
</comment>
<dbReference type="GO" id="GO:0004834">
    <property type="term" value="F:tryptophan synthase activity"/>
    <property type="evidence" value="ECO:0007669"/>
    <property type="project" value="UniProtKB-UniRule"/>
</dbReference>
<dbReference type="Pfam" id="PF00291">
    <property type="entry name" value="PALP"/>
    <property type="match status" value="1"/>
</dbReference>
<organism evidence="13 14">
    <name type="scientific">Aequorivita viscosa</name>
    <dbReference type="NCBI Taxonomy" id="797419"/>
    <lineage>
        <taxon>Bacteria</taxon>
        <taxon>Pseudomonadati</taxon>
        <taxon>Bacteroidota</taxon>
        <taxon>Flavobacteriia</taxon>
        <taxon>Flavobacteriales</taxon>
        <taxon>Flavobacteriaceae</taxon>
        <taxon>Aequorivita</taxon>
    </lineage>
</organism>
<evidence type="ECO:0000256" key="8">
    <source>
        <dbReference type="ARBA" id="ARBA00023141"/>
    </source>
</evidence>
<dbReference type="PIRSF" id="PIRSF001413">
    <property type="entry name" value="Trp_syn_beta"/>
    <property type="match status" value="1"/>
</dbReference>
<dbReference type="FunFam" id="3.40.50.1100:FF:000004">
    <property type="entry name" value="Tryptophan synthase beta chain"/>
    <property type="match status" value="1"/>
</dbReference>
<dbReference type="PANTHER" id="PTHR48077">
    <property type="entry name" value="TRYPTOPHAN SYNTHASE-RELATED"/>
    <property type="match status" value="1"/>
</dbReference>
<dbReference type="InterPro" id="IPR006654">
    <property type="entry name" value="Trp_synth_beta"/>
</dbReference>
<evidence type="ECO:0000256" key="11">
    <source>
        <dbReference type="HAMAP-Rule" id="MF_00133"/>
    </source>
</evidence>
<keyword evidence="9 11" id="KW-0456">Lyase</keyword>
<dbReference type="SUPFAM" id="SSF53686">
    <property type="entry name" value="Tryptophan synthase beta subunit-like PLP-dependent enzymes"/>
    <property type="match status" value="1"/>
</dbReference>
<feature type="modified residue" description="N6-(pyridoxal phosphate)lysine" evidence="11">
    <location>
        <position position="106"/>
    </location>
</feature>
<dbReference type="InterPro" id="IPR036052">
    <property type="entry name" value="TrpB-like_PALP_sf"/>
</dbReference>
<dbReference type="InterPro" id="IPR006653">
    <property type="entry name" value="Trp_synth_b_CS"/>
</dbReference>
<dbReference type="GO" id="GO:0005737">
    <property type="term" value="C:cytoplasm"/>
    <property type="evidence" value="ECO:0007669"/>
    <property type="project" value="TreeGrafter"/>
</dbReference>
<keyword evidence="7 11" id="KW-0663">Pyridoxal phosphate</keyword>
<evidence type="ECO:0000313" key="13">
    <source>
        <dbReference type="EMBL" id="SHJ95394.1"/>
    </source>
</evidence>
<dbReference type="Gene3D" id="3.40.50.1100">
    <property type="match status" value="2"/>
</dbReference>
<keyword evidence="5 11" id="KW-0028">Amino-acid biosynthesis</keyword>
<dbReference type="RefSeq" id="WP_083540854.1">
    <property type="nucleotide sequence ID" value="NZ_FNNS01000026.1"/>
</dbReference>
<comment type="pathway">
    <text evidence="2 11">Amino-acid biosynthesis; L-tryptophan biosynthesis; L-tryptophan from chorismate: step 5/5.</text>
</comment>
<dbReference type="EMBL" id="FQYV01000034">
    <property type="protein sequence ID" value="SHJ95394.1"/>
    <property type="molecule type" value="Genomic_DNA"/>
</dbReference>
<evidence type="ECO:0000256" key="3">
    <source>
        <dbReference type="ARBA" id="ARBA00009982"/>
    </source>
</evidence>
<dbReference type="EC" id="4.2.1.20" evidence="11"/>
<dbReference type="InterPro" id="IPR001926">
    <property type="entry name" value="TrpB-like_PALP"/>
</dbReference>
<evidence type="ECO:0000256" key="6">
    <source>
        <dbReference type="ARBA" id="ARBA00022822"/>
    </source>
</evidence>
<comment type="subunit">
    <text evidence="4 11">Tetramer of two alpha and two beta chains.</text>
</comment>
<comment type="cofactor">
    <cofactor evidence="1 11">
        <name>pyridoxal 5'-phosphate</name>
        <dbReference type="ChEBI" id="CHEBI:597326"/>
    </cofactor>
</comment>
<keyword evidence="8 11" id="KW-0057">Aromatic amino acid biosynthesis</keyword>
<keyword evidence="6 11" id="KW-0822">Tryptophan biosynthesis</keyword>
<dbReference type="NCBIfam" id="TIGR00263">
    <property type="entry name" value="trpB"/>
    <property type="match status" value="1"/>
</dbReference>
<comment type="function">
    <text evidence="11">The beta subunit is responsible for the synthesis of L-tryptophan from indole and L-serine.</text>
</comment>
<sequence>MNTYNASQIDTQINVQPVKEMLETAGMYGNYGGAYVPEVLASQLTKLAAFFDSEVQKSEFQRQFIHYLKTFVGRPSPLFKAENLSEAIGATIYLKREDLNHTGSHKINNAIGQILLAKQMGAKEVIAETGAGQHGVATATAAALLKIPCKVFMGAVDAERQLLNVKRMELLGTKVVITNEGRATLKDAVDAALGYYIENPESFYLLGSQVGPHPYPKMVGYFQSVIGNEAIQQIVRAEKRLPDAVFACLGGGSNAIGAFSAFLPETEVKLYGAEGGGKNVFNHTAATLTYGKPSVFQGTYSYCLVDEENNPMASESIAAGLDYPGISPQHASLKDSGRATYEPITDEEAQEAYRLLAKLEGIIPAIESSHAVALAIKKFKNTGKLAIVNLSGRGDKDITRDI</sequence>
<reference evidence="14" key="1">
    <citation type="submission" date="2016-11" db="EMBL/GenBank/DDBJ databases">
        <authorList>
            <person name="Varghese N."/>
            <person name="Submissions S."/>
        </authorList>
    </citation>
    <scope>NUCLEOTIDE SEQUENCE [LARGE SCALE GENOMIC DNA]</scope>
    <source>
        <strain evidence="14">DSM 26349</strain>
    </source>
</reference>
<dbReference type="Proteomes" id="UP000184172">
    <property type="component" value="Unassembled WGS sequence"/>
</dbReference>
<evidence type="ECO:0000256" key="5">
    <source>
        <dbReference type="ARBA" id="ARBA00022605"/>
    </source>
</evidence>
<protein>
    <recommendedName>
        <fullName evidence="11">Tryptophan synthase beta chain</fullName>
        <ecNumber evidence="11">4.2.1.20</ecNumber>
    </recommendedName>
</protein>
<accession>A0A1M6NIE6</accession>